<reference evidence="2 3" key="1">
    <citation type="journal article" date="2023" name="BMC Biotechnol.">
        <title>Vitis rotundifolia cv Carlos genome sequencing.</title>
        <authorList>
            <person name="Huff M."/>
            <person name="Hulse-Kemp A."/>
            <person name="Scheffler B."/>
            <person name="Youngblood R."/>
            <person name="Simpson S."/>
            <person name="Babiker E."/>
            <person name="Staton M."/>
        </authorList>
    </citation>
    <scope>NUCLEOTIDE SEQUENCE [LARGE SCALE GENOMIC DNA]</scope>
    <source>
        <tissue evidence="2">Leaf</tissue>
    </source>
</reference>
<name>A0AA39D5B0_VITRO</name>
<evidence type="ECO:0000313" key="3">
    <source>
        <dbReference type="Proteomes" id="UP001168098"/>
    </source>
</evidence>
<protein>
    <recommendedName>
        <fullName evidence="1">DUF4283 domain-containing protein</fullName>
    </recommendedName>
</protein>
<dbReference type="Proteomes" id="UP001168098">
    <property type="component" value="Unassembled WGS sequence"/>
</dbReference>
<accession>A0AA39D5B0</accession>
<dbReference type="EMBL" id="JARBHA010000020">
    <property type="protein sequence ID" value="KAJ9671259.1"/>
    <property type="molecule type" value="Genomic_DNA"/>
</dbReference>
<dbReference type="PANTHER" id="PTHR34427:SF5">
    <property type="entry name" value="DUF4283 DOMAIN-CONTAINING PROTEIN"/>
    <property type="match status" value="1"/>
</dbReference>
<dbReference type="Pfam" id="PF14111">
    <property type="entry name" value="DUF4283"/>
    <property type="match status" value="1"/>
</dbReference>
<dbReference type="PANTHER" id="PTHR34427">
    <property type="entry name" value="DUF4283 DOMAIN PROTEIN"/>
    <property type="match status" value="1"/>
</dbReference>
<dbReference type="InterPro" id="IPR025558">
    <property type="entry name" value="DUF4283"/>
</dbReference>
<proteinExistence type="predicted"/>
<evidence type="ECO:0000313" key="2">
    <source>
        <dbReference type="EMBL" id="KAJ9671259.1"/>
    </source>
</evidence>
<keyword evidence="3" id="KW-1185">Reference proteome</keyword>
<sequence>MMSFADAVKSTPGKVGESVWLEVGEREVCGRLDQLSHCLVGRWGNILAPFPELEFVRSWTRQNWEVKGKMKIAVLGRGILLFDFELSHEAERVLARGKRSIKENCLILDRWNPEVGCSWKKSYAEEAWVRVIGLPLHFWSLEVFKRIGDGCGGFVAVDEDTKS</sequence>
<organism evidence="2 3">
    <name type="scientific">Vitis rotundifolia</name>
    <name type="common">Muscadine grape</name>
    <dbReference type="NCBI Taxonomy" id="103349"/>
    <lineage>
        <taxon>Eukaryota</taxon>
        <taxon>Viridiplantae</taxon>
        <taxon>Streptophyta</taxon>
        <taxon>Embryophyta</taxon>
        <taxon>Tracheophyta</taxon>
        <taxon>Spermatophyta</taxon>
        <taxon>Magnoliopsida</taxon>
        <taxon>eudicotyledons</taxon>
        <taxon>Gunneridae</taxon>
        <taxon>Pentapetalae</taxon>
        <taxon>rosids</taxon>
        <taxon>Vitales</taxon>
        <taxon>Vitaceae</taxon>
        <taxon>Viteae</taxon>
        <taxon>Vitis</taxon>
    </lineage>
</organism>
<gene>
    <name evidence="2" type="ORF">PVL29_027308</name>
</gene>
<dbReference type="AlphaFoldDB" id="A0AA39D5B0"/>
<evidence type="ECO:0000259" key="1">
    <source>
        <dbReference type="Pfam" id="PF14111"/>
    </source>
</evidence>
<feature type="domain" description="DUF4283" evidence="1">
    <location>
        <begin position="33"/>
        <end position="117"/>
    </location>
</feature>
<comment type="caution">
    <text evidence="2">The sequence shown here is derived from an EMBL/GenBank/DDBJ whole genome shotgun (WGS) entry which is preliminary data.</text>
</comment>